<comment type="function">
    <text evidence="6">The RuvA-RuvB-RuvC complex processes Holliday junction (HJ) DNA during genetic recombination and DNA repair, while the RuvA-RuvB complex plays an important role in the rescue of blocked DNA replication forks via replication fork reversal (RFR). RuvA specifically binds to HJ cruciform DNA, conferring on it an open structure. The RuvB hexamer acts as an ATP-dependent pump, pulling dsDNA into and through the RuvAB complex. HJ branch migration allows RuvC to scan DNA until it finds its consensus sequence, where it cleaves and resolves the cruciform DNA.</text>
</comment>
<evidence type="ECO:0000256" key="3">
    <source>
        <dbReference type="ARBA" id="ARBA00023125"/>
    </source>
</evidence>
<keyword evidence="1 6" id="KW-0963">Cytoplasm</keyword>
<dbReference type="NCBIfam" id="TIGR00084">
    <property type="entry name" value="ruvA"/>
    <property type="match status" value="1"/>
</dbReference>
<evidence type="ECO:0000259" key="7">
    <source>
        <dbReference type="Pfam" id="PF01330"/>
    </source>
</evidence>
<dbReference type="SUPFAM" id="SSF47781">
    <property type="entry name" value="RuvA domain 2-like"/>
    <property type="match status" value="1"/>
</dbReference>
<name>A0ABU5SR19_9CYAN</name>
<accession>A0ABU5SR19</accession>
<dbReference type="SUPFAM" id="SSF50249">
    <property type="entry name" value="Nucleic acid-binding proteins"/>
    <property type="match status" value="1"/>
</dbReference>
<comment type="domain">
    <text evidence="6">Has three domains with a flexible linker between the domains II and III and assumes an 'L' shape. Domain III is highly mobile and contacts RuvB.</text>
</comment>
<evidence type="ECO:0000256" key="1">
    <source>
        <dbReference type="ARBA" id="ARBA00022490"/>
    </source>
</evidence>
<dbReference type="InterPro" id="IPR000085">
    <property type="entry name" value="RuvA"/>
</dbReference>
<keyword evidence="3 6" id="KW-0238">DNA-binding</keyword>
<dbReference type="InterPro" id="IPR010994">
    <property type="entry name" value="RuvA_2-like"/>
</dbReference>
<dbReference type="CDD" id="cd14332">
    <property type="entry name" value="UBA_RuvA_C"/>
    <property type="match status" value="1"/>
</dbReference>
<dbReference type="GO" id="GO:0003678">
    <property type="term" value="F:DNA helicase activity"/>
    <property type="evidence" value="ECO:0007669"/>
    <property type="project" value="UniProtKB-EC"/>
</dbReference>
<dbReference type="Pfam" id="PF01330">
    <property type="entry name" value="RuvA_N"/>
    <property type="match status" value="1"/>
</dbReference>
<dbReference type="Pfam" id="PF07499">
    <property type="entry name" value="RuvA_C"/>
    <property type="match status" value="1"/>
</dbReference>
<dbReference type="Gene3D" id="2.40.50.140">
    <property type="entry name" value="Nucleic acid-binding proteins"/>
    <property type="match status" value="1"/>
</dbReference>
<dbReference type="InterPro" id="IPR011114">
    <property type="entry name" value="RuvA_C"/>
</dbReference>
<comment type="caution">
    <text evidence="6">Lacks conserved residue(s) required for the propagation of feature annotation.</text>
</comment>
<evidence type="ECO:0000313" key="10">
    <source>
        <dbReference type="Proteomes" id="UP001302329"/>
    </source>
</evidence>
<comment type="subcellular location">
    <subcellularLocation>
        <location evidence="6">Cytoplasm</location>
    </subcellularLocation>
</comment>
<dbReference type="SUPFAM" id="SSF46929">
    <property type="entry name" value="DNA helicase RuvA subunit, C-terminal domain"/>
    <property type="match status" value="1"/>
</dbReference>
<evidence type="ECO:0000256" key="4">
    <source>
        <dbReference type="ARBA" id="ARBA00023172"/>
    </source>
</evidence>
<dbReference type="InterPro" id="IPR036267">
    <property type="entry name" value="RuvA_C_sf"/>
</dbReference>
<keyword evidence="5 6" id="KW-0234">DNA repair</keyword>
<dbReference type="InterPro" id="IPR012340">
    <property type="entry name" value="NA-bd_OB-fold"/>
</dbReference>
<dbReference type="Proteomes" id="UP001302329">
    <property type="component" value="Unassembled WGS sequence"/>
</dbReference>
<gene>
    <name evidence="6 9" type="primary">ruvA</name>
    <name evidence="9" type="ORF">VB739_00100</name>
</gene>
<dbReference type="Gene3D" id="1.10.150.20">
    <property type="entry name" value="5' to 3' exonuclease, C-terminal subdomain"/>
    <property type="match status" value="1"/>
</dbReference>
<evidence type="ECO:0000256" key="6">
    <source>
        <dbReference type="HAMAP-Rule" id="MF_00031"/>
    </source>
</evidence>
<reference evidence="9 10" key="1">
    <citation type="submission" date="2023-12" db="EMBL/GenBank/DDBJ databases">
        <title>Baltic Sea Cyanobacteria.</title>
        <authorList>
            <person name="Delbaje E."/>
            <person name="Fewer D.P."/>
            <person name="Shishido T.K."/>
        </authorList>
    </citation>
    <scope>NUCLEOTIDE SEQUENCE [LARGE SCALE GENOMIC DNA]</scope>
    <source>
        <strain evidence="9 10">UHCC 0281</strain>
    </source>
</reference>
<comment type="similarity">
    <text evidence="6">Belongs to the RuvA family.</text>
</comment>
<evidence type="ECO:0000256" key="2">
    <source>
        <dbReference type="ARBA" id="ARBA00022763"/>
    </source>
</evidence>
<feature type="domain" description="DNA helicase Holliday junction RuvA type" evidence="7">
    <location>
        <begin position="1"/>
        <end position="66"/>
    </location>
</feature>
<evidence type="ECO:0000313" key="9">
    <source>
        <dbReference type="EMBL" id="MEA5440948.1"/>
    </source>
</evidence>
<dbReference type="Pfam" id="PF14520">
    <property type="entry name" value="HHH_5"/>
    <property type="match status" value="1"/>
</dbReference>
<dbReference type="InterPro" id="IPR013849">
    <property type="entry name" value="DNA_helicase_Holl-junc_RuvA_I"/>
</dbReference>
<feature type="region of interest" description="Domain II" evidence="6">
    <location>
        <begin position="69"/>
        <end position="146"/>
    </location>
</feature>
<feature type="domain" description="Holliday junction DNA helicase RuvA C-terminal" evidence="8">
    <location>
        <begin position="166"/>
        <end position="213"/>
    </location>
</feature>
<feature type="region of interest" description="Domain III" evidence="6">
    <location>
        <begin position="156"/>
        <end position="217"/>
    </location>
</feature>
<sequence>MIGWLQGRLAEPWQQANRCGALLICQGVGYEVQFTLKQWQRLPEVGSDLGLHVHHSIRDDGWTLYGFIARQERDLFRELVAVSGVGPQMALGLLGALDVPDLVRAIVHADLRSLCLAPGVGKRTAERLTVELRARLQERFAGLVDPLDEGEVPDADPPGGPTAPCREEVQITLVALGYEPLEIHRALRAVAAAGIEASAGADDWIRESLRWLSRAVA</sequence>
<comment type="subunit">
    <text evidence="6">Homotetramer. Forms an RuvA(8)-RuvB(12)-Holliday junction (HJ) complex. HJ DNA is sandwiched between 2 RuvA tetramers; dsDNA enters through RuvA and exits via RuvB. An RuvB hexamer assembles on each DNA strand where it exits the tetramer. Each RuvB hexamer is contacted by two RuvA subunits (via domain III) on 2 adjacent RuvB subunits; this complex drives branch migration. In the full resolvosome a probable DNA-RuvA(4)-RuvB(12)-RuvC(2) complex forms which resolves the HJ.</text>
</comment>
<evidence type="ECO:0000259" key="8">
    <source>
        <dbReference type="Pfam" id="PF07499"/>
    </source>
</evidence>
<dbReference type="RefSeq" id="WP_323355224.1">
    <property type="nucleotide sequence ID" value="NZ_JAYGHY010000001.1"/>
</dbReference>
<keyword evidence="10" id="KW-1185">Reference proteome</keyword>
<organism evidence="9 10">
    <name type="scientific">Cyanobium gracile UHCC 0281</name>
    <dbReference type="NCBI Taxonomy" id="3110309"/>
    <lineage>
        <taxon>Bacteria</taxon>
        <taxon>Bacillati</taxon>
        <taxon>Cyanobacteriota</taxon>
        <taxon>Cyanophyceae</taxon>
        <taxon>Synechococcales</taxon>
        <taxon>Prochlorococcaceae</taxon>
        <taxon>Cyanobium</taxon>
    </lineage>
</organism>
<keyword evidence="9" id="KW-0378">Hydrolase</keyword>
<keyword evidence="4 6" id="KW-0233">DNA recombination</keyword>
<proteinExistence type="inferred from homology"/>
<comment type="caution">
    <text evidence="9">The sequence shown here is derived from an EMBL/GenBank/DDBJ whole genome shotgun (WGS) entry which is preliminary data.</text>
</comment>
<dbReference type="GO" id="GO:0016787">
    <property type="term" value="F:hydrolase activity"/>
    <property type="evidence" value="ECO:0007669"/>
    <property type="project" value="UniProtKB-KW"/>
</dbReference>
<dbReference type="HAMAP" id="MF_00031">
    <property type="entry name" value="DNA_HJ_migration_RuvA"/>
    <property type="match status" value="1"/>
</dbReference>
<evidence type="ECO:0000256" key="5">
    <source>
        <dbReference type="ARBA" id="ARBA00023204"/>
    </source>
</evidence>
<protein>
    <recommendedName>
        <fullName evidence="6">Holliday junction branch migration complex subunit RuvA</fullName>
    </recommendedName>
</protein>
<keyword evidence="2 6" id="KW-0227">DNA damage</keyword>
<dbReference type="EMBL" id="JAYGHY010000001">
    <property type="protein sequence ID" value="MEA5440948.1"/>
    <property type="molecule type" value="Genomic_DNA"/>
</dbReference>